<keyword evidence="1" id="KW-0238">DNA-binding</keyword>
<name>A0A3B0SRG7_9ZZZZ</name>
<dbReference type="GO" id="GO:0003700">
    <property type="term" value="F:DNA-binding transcription factor activity"/>
    <property type="evidence" value="ECO:0007669"/>
    <property type="project" value="InterPro"/>
</dbReference>
<dbReference type="EMBL" id="UOEI01000486">
    <property type="protein sequence ID" value="VAW06693.1"/>
    <property type="molecule type" value="Genomic_DNA"/>
</dbReference>
<proteinExistence type="predicted"/>
<dbReference type="Pfam" id="PF13411">
    <property type="entry name" value="MerR_1"/>
    <property type="match status" value="1"/>
</dbReference>
<evidence type="ECO:0000313" key="3">
    <source>
        <dbReference type="EMBL" id="VAW06693.1"/>
    </source>
</evidence>
<protein>
    <recommendedName>
        <fullName evidence="2">HTH merR-type domain-containing protein</fullName>
    </recommendedName>
</protein>
<gene>
    <name evidence="3" type="ORF">MNBD_ACTINO01-1596</name>
</gene>
<dbReference type="PANTHER" id="PTHR30204:SF3">
    <property type="entry name" value="HTH MERR-TYPE DOMAIN-CONTAINING PROTEIN"/>
    <property type="match status" value="1"/>
</dbReference>
<dbReference type="SMART" id="SM00422">
    <property type="entry name" value="HTH_MERR"/>
    <property type="match status" value="1"/>
</dbReference>
<evidence type="ECO:0000259" key="2">
    <source>
        <dbReference type="PROSITE" id="PS50937"/>
    </source>
</evidence>
<dbReference type="InterPro" id="IPR009061">
    <property type="entry name" value="DNA-bd_dom_put_sf"/>
</dbReference>
<organism evidence="3">
    <name type="scientific">hydrothermal vent metagenome</name>
    <dbReference type="NCBI Taxonomy" id="652676"/>
    <lineage>
        <taxon>unclassified sequences</taxon>
        <taxon>metagenomes</taxon>
        <taxon>ecological metagenomes</taxon>
    </lineage>
</organism>
<dbReference type="InterPro" id="IPR000551">
    <property type="entry name" value="MerR-type_HTH_dom"/>
</dbReference>
<dbReference type="Gene3D" id="1.10.1660.10">
    <property type="match status" value="1"/>
</dbReference>
<evidence type="ECO:0000256" key="1">
    <source>
        <dbReference type="ARBA" id="ARBA00023125"/>
    </source>
</evidence>
<feature type="domain" description="HTH merR-type" evidence="2">
    <location>
        <begin position="3"/>
        <end position="76"/>
    </location>
</feature>
<dbReference type="AlphaFoldDB" id="A0A3B0SRG7"/>
<reference evidence="3" key="1">
    <citation type="submission" date="2018-06" db="EMBL/GenBank/DDBJ databases">
        <authorList>
            <person name="Zhirakovskaya E."/>
        </authorList>
    </citation>
    <scope>NUCLEOTIDE SEQUENCE</scope>
</reference>
<dbReference type="PANTHER" id="PTHR30204">
    <property type="entry name" value="REDOX-CYCLING DRUG-SENSING TRANSCRIPTIONAL ACTIVATOR SOXR"/>
    <property type="match status" value="1"/>
</dbReference>
<dbReference type="PROSITE" id="PS50937">
    <property type="entry name" value="HTH_MERR_2"/>
    <property type="match status" value="1"/>
</dbReference>
<dbReference type="InterPro" id="IPR047057">
    <property type="entry name" value="MerR_fam"/>
</dbReference>
<accession>A0A3B0SRG7</accession>
<dbReference type="GO" id="GO:0003677">
    <property type="term" value="F:DNA binding"/>
    <property type="evidence" value="ECO:0007669"/>
    <property type="project" value="UniProtKB-KW"/>
</dbReference>
<dbReference type="SUPFAM" id="SSF46955">
    <property type="entry name" value="Putative DNA-binding domain"/>
    <property type="match status" value="1"/>
</dbReference>
<sequence>MDGFTAAQACELTGCTPHQLRYWDKVGLVEPSIQTTDGRPGRRRIYSFRDLVGLRVVKSLLDNGLSIQRVRRAWDYLRRTGDMDEQLSNVKLITDGHSIFAVAHDEDEILDALRQGQLAFFVKIDEIAQDVEDDVTKFELDRDSFRTMLAMVEDDVKSEATEASG</sequence>